<dbReference type="GO" id="GO:0006511">
    <property type="term" value="P:ubiquitin-dependent protein catabolic process"/>
    <property type="evidence" value="ECO:0007669"/>
    <property type="project" value="UniProtKB-UniRule"/>
</dbReference>
<keyword evidence="3 7" id="KW-0645">Protease</keyword>
<dbReference type="RefSeq" id="XP_025349945.1">
    <property type="nucleotide sequence ID" value="XM_025491601.1"/>
</dbReference>
<proteinExistence type="inferred from homology"/>
<sequence length="247" mass="26842">MNSTDASTSMRWVPLESNPELFTNWAAALGLDSTKYAYHDIFGLDPALLSMVPQPVEAVLLLFPVSEGYEANRHKEDKDVEITQEGGKDGELIWWKQTIGNACGTMGLLHSLANTSVRSSLPDSSPLAKLISKSVPLNPIQRAELLTTSRELEAAHTTAASGGQSVAPAAEENIDLHFTCFVRDQEKGELVELDGRRKGPVHRGVRLAAQEDLLEGACNWVRDNYMAMDPNAVQFNLIALGPAGSDD</sequence>
<dbReference type="SUPFAM" id="SSF54001">
    <property type="entry name" value="Cysteine proteinases"/>
    <property type="match status" value="1"/>
</dbReference>
<evidence type="ECO:0000256" key="4">
    <source>
        <dbReference type="ARBA" id="ARBA00022786"/>
    </source>
</evidence>
<dbReference type="STRING" id="1684307.A0A316UHW4"/>
<feature type="site" description="Transition state stabilizer" evidence="7">
    <location>
        <position position="97"/>
    </location>
</feature>
<evidence type="ECO:0000256" key="2">
    <source>
        <dbReference type="ARBA" id="ARBA00009326"/>
    </source>
</evidence>
<evidence type="ECO:0000256" key="7">
    <source>
        <dbReference type="PROSITE-ProRule" id="PRU01393"/>
    </source>
</evidence>
<dbReference type="EMBL" id="KZ819322">
    <property type="protein sequence ID" value="PWN22785.1"/>
    <property type="molecule type" value="Genomic_DNA"/>
</dbReference>
<dbReference type="PROSITE" id="PS52048">
    <property type="entry name" value="UCH_DOMAIN"/>
    <property type="match status" value="1"/>
</dbReference>
<dbReference type="GO" id="GO:0005737">
    <property type="term" value="C:cytoplasm"/>
    <property type="evidence" value="ECO:0007669"/>
    <property type="project" value="TreeGrafter"/>
</dbReference>
<dbReference type="EC" id="3.4.19.12" evidence="8"/>
<dbReference type="CDD" id="cd09616">
    <property type="entry name" value="Peptidase_C12_UCH_L1_L3"/>
    <property type="match status" value="1"/>
</dbReference>
<dbReference type="FunFam" id="3.40.532.10:FF:000006">
    <property type="entry name" value="Ubiquitin carboxyl-terminal hydrolase"/>
    <property type="match status" value="1"/>
</dbReference>
<evidence type="ECO:0000256" key="6">
    <source>
        <dbReference type="ARBA" id="ARBA00022807"/>
    </source>
</evidence>
<evidence type="ECO:0000256" key="8">
    <source>
        <dbReference type="RuleBase" id="RU361215"/>
    </source>
</evidence>
<feature type="active site" description="Proton donor" evidence="7">
    <location>
        <position position="177"/>
    </location>
</feature>
<evidence type="ECO:0000256" key="5">
    <source>
        <dbReference type="ARBA" id="ARBA00022801"/>
    </source>
</evidence>
<gene>
    <name evidence="10" type="ORF">BCV69DRAFT_280395</name>
</gene>
<keyword evidence="6 7" id="KW-0788">Thiol protease</keyword>
<dbReference type="PANTHER" id="PTHR10589">
    <property type="entry name" value="UBIQUITIN CARBOXYL-TERMINAL HYDROLASE"/>
    <property type="match status" value="1"/>
</dbReference>
<evidence type="ECO:0000259" key="9">
    <source>
        <dbReference type="PROSITE" id="PS52048"/>
    </source>
</evidence>
<evidence type="ECO:0000256" key="1">
    <source>
        <dbReference type="ARBA" id="ARBA00000707"/>
    </source>
</evidence>
<organism evidence="10 11">
    <name type="scientific">Pseudomicrostroma glucosiphilum</name>
    <dbReference type="NCBI Taxonomy" id="1684307"/>
    <lineage>
        <taxon>Eukaryota</taxon>
        <taxon>Fungi</taxon>
        <taxon>Dikarya</taxon>
        <taxon>Basidiomycota</taxon>
        <taxon>Ustilaginomycotina</taxon>
        <taxon>Exobasidiomycetes</taxon>
        <taxon>Microstromatales</taxon>
        <taxon>Microstromatales incertae sedis</taxon>
        <taxon>Pseudomicrostroma</taxon>
    </lineage>
</organism>
<dbReference type="PRINTS" id="PR00707">
    <property type="entry name" value="UBCTHYDRLASE"/>
</dbReference>
<dbReference type="GeneID" id="37013335"/>
<dbReference type="InterPro" id="IPR036959">
    <property type="entry name" value="Peptidase_C12_UCH_sf"/>
</dbReference>
<reference evidence="10 11" key="1">
    <citation type="journal article" date="2018" name="Mol. Biol. Evol.">
        <title>Broad Genomic Sampling Reveals a Smut Pathogenic Ancestry of the Fungal Clade Ustilaginomycotina.</title>
        <authorList>
            <person name="Kijpornyongpan T."/>
            <person name="Mondo S.J."/>
            <person name="Barry K."/>
            <person name="Sandor L."/>
            <person name="Lee J."/>
            <person name="Lipzen A."/>
            <person name="Pangilinan J."/>
            <person name="LaButti K."/>
            <person name="Hainaut M."/>
            <person name="Henrissat B."/>
            <person name="Grigoriev I.V."/>
            <person name="Spatafora J.W."/>
            <person name="Aime M.C."/>
        </authorList>
    </citation>
    <scope>NUCLEOTIDE SEQUENCE [LARGE SCALE GENOMIC DNA]</scope>
    <source>
        <strain evidence="10 11">MCA 4718</strain>
    </source>
</reference>
<dbReference type="InterPro" id="IPR038765">
    <property type="entry name" value="Papain-like_cys_pep_sf"/>
</dbReference>
<comment type="catalytic activity">
    <reaction evidence="1 7 8">
        <text>Thiol-dependent hydrolysis of ester, thioester, amide, peptide and isopeptide bonds formed by the C-terminal Gly of ubiquitin (a 76-residue protein attached to proteins as an intracellular targeting signal).</text>
        <dbReference type="EC" id="3.4.19.12"/>
    </reaction>
</comment>
<dbReference type="PROSITE" id="PS00140">
    <property type="entry name" value="UCH_1"/>
    <property type="match status" value="1"/>
</dbReference>
<dbReference type="InterPro" id="IPR057254">
    <property type="entry name" value="UCH_AS"/>
</dbReference>
<protein>
    <recommendedName>
        <fullName evidence="8">Ubiquitin carboxyl-terminal hydrolase</fullName>
        <ecNumber evidence="8">3.4.19.12</ecNumber>
    </recommendedName>
</protein>
<comment type="similarity">
    <text evidence="2 7 8">Belongs to the peptidase C12 family.</text>
</comment>
<evidence type="ECO:0000256" key="3">
    <source>
        <dbReference type="ARBA" id="ARBA00022670"/>
    </source>
</evidence>
<name>A0A316UHW4_9BASI</name>
<dbReference type="Pfam" id="PF01088">
    <property type="entry name" value="Peptidase_C12"/>
    <property type="match status" value="1"/>
</dbReference>
<feature type="active site" description="Nucleophile" evidence="7">
    <location>
        <position position="103"/>
    </location>
</feature>
<dbReference type="Proteomes" id="UP000245942">
    <property type="component" value="Unassembled WGS sequence"/>
</dbReference>
<dbReference type="GO" id="GO:0016579">
    <property type="term" value="P:protein deubiquitination"/>
    <property type="evidence" value="ECO:0007669"/>
    <property type="project" value="TreeGrafter"/>
</dbReference>
<keyword evidence="11" id="KW-1185">Reference proteome</keyword>
<dbReference type="AlphaFoldDB" id="A0A316UHW4"/>
<dbReference type="Gene3D" id="3.40.532.10">
    <property type="entry name" value="Peptidase C12, ubiquitin carboxyl-terminal hydrolase"/>
    <property type="match status" value="1"/>
</dbReference>
<keyword evidence="4 7" id="KW-0833">Ubl conjugation pathway</keyword>
<evidence type="ECO:0000313" key="11">
    <source>
        <dbReference type="Proteomes" id="UP000245942"/>
    </source>
</evidence>
<feature type="site" description="Important for enzyme activity" evidence="7">
    <location>
        <position position="194"/>
    </location>
</feature>
<dbReference type="PANTHER" id="PTHR10589:SF17">
    <property type="entry name" value="UBIQUITIN CARBOXYL-TERMINAL HYDROLASE"/>
    <property type="match status" value="1"/>
</dbReference>
<dbReference type="GO" id="GO:0004843">
    <property type="term" value="F:cysteine-type deubiquitinase activity"/>
    <property type="evidence" value="ECO:0007669"/>
    <property type="project" value="UniProtKB-UniRule"/>
</dbReference>
<feature type="domain" description="UCH catalytic" evidence="9">
    <location>
        <begin position="11"/>
        <end position="242"/>
    </location>
</feature>
<dbReference type="OrthoDB" id="427186at2759"/>
<dbReference type="InterPro" id="IPR001578">
    <property type="entry name" value="Peptidase_C12_UCH"/>
</dbReference>
<evidence type="ECO:0000313" key="10">
    <source>
        <dbReference type="EMBL" id="PWN22785.1"/>
    </source>
</evidence>
<keyword evidence="5 7" id="KW-0378">Hydrolase</keyword>
<accession>A0A316UHW4</accession>